<evidence type="ECO:0000313" key="3">
    <source>
        <dbReference type="EMBL" id="QNB45391.1"/>
    </source>
</evidence>
<proteinExistence type="predicted"/>
<dbReference type="InterPro" id="IPR013974">
    <property type="entry name" value="SAF"/>
</dbReference>
<feature type="transmembrane region" description="Helical" evidence="1">
    <location>
        <begin position="12"/>
        <end position="30"/>
    </location>
</feature>
<dbReference type="AlphaFoldDB" id="A0A7G6DZY7"/>
<evidence type="ECO:0000313" key="4">
    <source>
        <dbReference type="Proteomes" id="UP000515847"/>
    </source>
</evidence>
<evidence type="ECO:0000256" key="1">
    <source>
        <dbReference type="SAM" id="Phobius"/>
    </source>
</evidence>
<name>A0A7G6DZY7_THEFR</name>
<organism evidence="3 4">
    <name type="scientific">Thermanaerosceptrum fracticalcis</name>
    <dbReference type="NCBI Taxonomy" id="1712410"/>
    <lineage>
        <taxon>Bacteria</taxon>
        <taxon>Bacillati</taxon>
        <taxon>Bacillota</taxon>
        <taxon>Clostridia</taxon>
        <taxon>Eubacteriales</taxon>
        <taxon>Peptococcaceae</taxon>
        <taxon>Thermanaerosceptrum</taxon>
    </lineage>
</organism>
<feature type="domain" description="SAF" evidence="2">
    <location>
        <begin position="44"/>
        <end position="98"/>
    </location>
</feature>
<keyword evidence="1" id="KW-0472">Membrane</keyword>
<dbReference type="Proteomes" id="UP000515847">
    <property type="component" value="Chromosome"/>
</dbReference>
<protein>
    <recommendedName>
        <fullName evidence="2">SAF domain-containing protein</fullName>
    </recommendedName>
</protein>
<dbReference type="Pfam" id="PF08666">
    <property type="entry name" value="SAF"/>
    <property type="match status" value="1"/>
</dbReference>
<dbReference type="KEGG" id="tfr:BR63_03120"/>
<keyword evidence="1" id="KW-0812">Transmembrane</keyword>
<sequence length="225" mass="24776">MEMTKFKPYMPYILLLLLGLAISGFFYFQLESKLHTQKPTTVKIVVPAKDIPAHKEITTADIKLKEVPQEMGTEDIAKTPESVLGFYADTTLYAELPIKLNRIIKDKNILNRDIVAINIDYVRSAAAKPGDIVDVYFIKAEAANWTAVSSEKVASDVIVISIEDADGNKLEKGKSKTAVAVLAVSPSFTEKVVPGAVKDNARYVLAVKNRPQEIQQSQPALQEGN</sequence>
<evidence type="ECO:0000259" key="2">
    <source>
        <dbReference type="Pfam" id="PF08666"/>
    </source>
</evidence>
<reference evidence="3 4" key="1">
    <citation type="journal article" date="2019" name="Front. Microbiol.">
        <title>Thermoanaerosceptrum fracticalcis gen. nov. sp. nov., a Novel Fumarate-Fermenting Microorganism From a Deep Fractured Carbonate Aquifer of the US Great Basin.</title>
        <authorList>
            <person name="Hamilton-Brehm S.D."/>
            <person name="Stewart L.E."/>
            <person name="Zavarin M."/>
            <person name="Caldwell M."/>
            <person name="Lawson P.A."/>
            <person name="Onstott T.C."/>
            <person name="Grzymski J."/>
            <person name="Neveux I."/>
            <person name="Lollar B.S."/>
            <person name="Russell C.E."/>
            <person name="Moser D.P."/>
        </authorList>
    </citation>
    <scope>NUCLEOTIDE SEQUENCE [LARGE SCALE GENOMIC DNA]</scope>
    <source>
        <strain evidence="3 4">DRI-13</strain>
    </source>
</reference>
<accession>A0A7G6DZY7</accession>
<dbReference type="EMBL" id="CP045798">
    <property type="protein sequence ID" value="QNB45391.1"/>
    <property type="molecule type" value="Genomic_DNA"/>
</dbReference>
<gene>
    <name evidence="3" type="ORF">BR63_03120</name>
</gene>
<keyword evidence="4" id="KW-1185">Reference proteome</keyword>
<dbReference type="CDD" id="cd11614">
    <property type="entry name" value="SAF_CpaB_FlgA_like"/>
    <property type="match status" value="1"/>
</dbReference>
<keyword evidence="1" id="KW-1133">Transmembrane helix</keyword>